<dbReference type="Proteomes" id="UP000683925">
    <property type="component" value="Unassembled WGS sequence"/>
</dbReference>
<reference evidence="1" key="1">
    <citation type="submission" date="2021-01" db="EMBL/GenBank/DDBJ databases">
        <authorList>
            <consortium name="Genoscope - CEA"/>
            <person name="William W."/>
        </authorList>
    </citation>
    <scope>NUCLEOTIDE SEQUENCE</scope>
</reference>
<dbReference type="EMBL" id="CAJJDP010000049">
    <property type="protein sequence ID" value="CAD8166902.1"/>
    <property type="molecule type" value="Genomic_DNA"/>
</dbReference>
<evidence type="ECO:0000313" key="2">
    <source>
        <dbReference type="Proteomes" id="UP000683925"/>
    </source>
</evidence>
<keyword evidence="2" id="KW-1185">Reference proteome</keyword>
<name>A0A8S1USV2_PAROT</name>
<dbReference type="AlphaFoldDB" id="A0A8S1USV2"/>
<gene>
    <name evidence="1" type="ORF">POCTA_138.1.T0490098</name>
</gene>
<protein>
    <submittedName>
        <fullName evidence="1">Uncharacterized protein</fullName>
    </submittedName>
</protein>
<accession>A0A8S1USV2</accession>
<comment type="caution">
    <text evidence="1">The sequence shown here is derived from an EMBL/GenBank/DDBJ whole genome shotgun (WGS) entry which is preliminary data.</text>
</comment>
<sequence>MRKTIFQRWLSLMKIYHLIENSIAQKVWMSFYGKSQRIYQINVAFIIESSQQSMFNNLFDYIIILDTESLQSPKKMIKNLIKKSTICFINKRYYSSKDGRRYNKRIRRIS</sequence>
<proteinExistence type="predicted"/>
<evidence type="ECO:0000313" key="1">
    <source>
        <dbReference type="EMBL" id="CAD8166902.1"/>
    </source>
</evidence>
<organism evidence="1 2">
    <name type="scientific">Paramecium octaurelia</name>
    <dbReference type="NCBI Taxonomy" id="43137"/>
    <lineage>
        <taxon>Eukaryota</taxon>
        <taxon>Sar</taxon>
        <taxon>Alveolata</taxon>
        <taxon>Ciliophora</taxon>
        <taxon>Intramacronucleata</taxon>
        <taxon>Oligohymenophorea</taxon>
        <taxon>Peniculida</taxon>
        <taxon>Parameciidae</taxon>
        <taxon>Paramecium</taxon>
    </lineage>
</organism>